<reference evidence="1" key="1">
    <citation type="journal article" date="2022" name="bioRxiv">
        <title>Sequencing and chromosome-scale assembly of the giantPleurodeles waltlgenome.</title>
        <authorList>
            <person name="Brown T."/>
            <person name="Elewa A."/>
            <person name="Iarovenko S."/>
            <person name="Subramanian E."/>
            <person name="Araus A.J."/>
            <person name="Petzold A."/>
            <person name="Susuki M."/>
            <person name="Suzuki K.-i.T."/>
            <person name="Hayashi T."/>
            <person name="Toyoda A."/>
            <person name="Oliveira C."/>
            <person name="Osipova E."/>
            <person name="Leigh N.D."/>
            <person name="Simon A."/>
            <person name="Yun M.H."/>
        </authorList>
    </citation>
    <scope>NUCLEOTIDE SEQUENCE</scope>
    <source>
        <strain evidence="1">20211129_DDA</strain>
        <tissue evidence="1">Liver</tissue>
    </source>
</reference>
<dbReference type="AlphaFoldDB" id="A0AAV7P9D1"/>
<keyword evidence="2" id="KW-1185">Reference proteome</keyword>
<sequence length="198" mass="21806">MVNVKLKTVPLDTFLEKKSRDGFRSGAGVVSSSVIEEWGELMIEVDVVESRAEKGVESLDSKALSGTPLLASDCSTLSLVGHFIETLNIGHSKGDVPPIRNEGLEQQLPDKNGEGGQIMVQETLNNLRQANGEELTLMAACDKSRARVINSSLYQISLAGQAMRDRTQRQGRSLQNWVLSYPPLARNESKQRRTKLLQ</sequence>
<comment type="caution">
    <text evidence="1">The sequence shown here is derived from an EMBL/GenBank/DDBJ whole genome shotgun (WGS) entry which is preliminary data.</text>
</comment>
<protein>
    <submittedName>
        <fullName evidence="1">Uncharacterized protein</fullName>
    </submittedName>
</protein>
<evidence type="ECO:0000313" key="1">
    <source>
        <dbReference type="EMBL" id="KAJ1123759.1"/>
    </source>
</evidence>
<gene>
    <name evidence="1" type="ORF">NDU88_002226</name>
</gene>
<accession>A0AAV7P9D1</accession>
<organism evidence="1 2">
    <name type="scientific">Pleurodeles waltl</name>
    <name type="common">Iberian ribbed newt</name>
    <dbReference type="NCBI Taxonomy" id="8319"/>
    <lineage>
        <taxon>Eukaryota</taxon>
        <taxon>Metazoa</taxon>
        <taxon>Chordata</taxon>
        <taxon>Craniata</taxon>
        <taxon>Vertebrata</taxon>
        <taxon>Euteleostomi</taxon>
        <taxon>Amphibia</taxon>
        <taxon>Batrachia</taxon>
        <taxon>Caudata</taxon>
        <taxon>Salamandroidea</taxon>
        <taxon>Salamandridae</taxon>
        <taxon>Pleurodelinae</taxon>
        <taxon>Pleurodeles</taxon>
    </lineage>
</organism>
<name>A0AAV7P9D1_PLEWA</name>
<evidence type="ECO:0000313" key="2">
    <source>
        <dbReference type="Proteomes" id="UP001066276"/>
    </source>
</evidence>
<proteinExistence type="predicted"/>
<dbReference type="EMBL" id="JANPWB010000011">
    <property type="protein sequence ID" value="KAJ1123759.1"/>
    <property type="molecule type" value="Genomic_DNA"/>
</dbReference>
<dbReference type="Proteomes" id="UP001066276">
    <property type="component" value="Chromosome 7"/>
</dbReference>